<evidence type="ECO:0000313" key="2">
    <source>
        <dbReference type="Proteomes" id="UP001196413"/>
    </source>
</evidence>
<dbReference type="AlphaFoldDB" id="A0AAD5R828"/>
<protein>
    <submittedName>
        <fullName evidence="1">Uncharacterized protein</fullName>
    </submittedName>
</protein>
<name>A0AAD5R828_PARTN</name>
<proteinExistence type="predicted"/>
<gene>
    <name evidence="1" type="ORF">KIN20_033150</name>
</gene>
<accession>A0AAD5R828</accession>
<reference evidence="1" key="1">
    <citation type="submission" date="2021-06" db="EMBL/GenBank/DDBJ databases">
        <title>Parelaphostrongylus tenuis whole genome reference sequence.</title>
        <authorList>
            <person name="Garwood T.J."/>
            <person name="Larsen P.A."/>
            <person name="Fountain-Jones N.M."/>
            <person name="Garbe J.R."/>
            <person name="Macchietto M.G."/>
            <person name="Kania S.A."/>
            <person name="Gerhold R.W."/>
            <person name="Richards J.E."/>
            <person name="Wolf T.M."/>
        </authorList>
    </citation>
    <scope>NUCLEOTIDE SEQUENCE</scope>
    <source>
        <strain evidence="1">MNPRO001-30</strain>
        <tissue evidence="1">Meninges</tissue>
    </source>
</reference>
<sequence>MVVGSSNVAASASRTFSHAGLHVESPLPRGTSSMSTSDELEYDYYDGTTIPGSLLAPVSNHMMSIIDIDQIIGQSSIFSTRDENQNADAQM</sequence>
<keyword evidence="2" id="KW-1185">Reference proteome</keyword>
<dbReference type="EMBL" id="JAHQIW010006940">
    <property type="protein sequence ID" value="KAJ1371238.1"/>
    <property type="molecule type" value="Genomic_DNA"/>
</dbReference>
<dbReference type="Proteomes" id="UP001196413">
    <property type="component" value="Unassembled WGS sequence"/>
</dbReference>
<comment type="caution">
    <text evidence="1">The sequence shown here is derived from an EMBL/GenBank/DDBJ whole genome shotgun (WGS) entry which is preliminary data.</text>
</comment>
<evidence type="ECO:0000313" key="1">
    <source>
        <dbReference type="EMBL" id="KAJ1371238.1"/>
    </source>
</evidence>
<organism evidence="1 2">
    <name type="scientific">Parelaphostrongylus tenuis</name>
    <name type="common">Meningeal worm</name>
    <dbReference type="NCBI Taxonomy" id="148309"/>
    <lineage>
        <taxon>Eukaryota</taxon>
        <taxon>Metazoa</taxon>
        <taxon>Ecdysozoa</taxon>
        <taxon>Nematoda</taxon>
        <taxon>Chromadorea</taxon>
        <taxon>Rhabditida</taxon>
        <taxon>Rhabditina</taxon>
        <taxon>Rhabditomorpha</taxon>
        <taxon>Strongyloidea</taxon>
        <taxon>Metastrongylidae</taxon>
        <taxon>Parelaphostrongylus</taxon>
    </lineage>
</organism>